<evidence type="ECO:0000256" key="4">
    <source>
        <dbReference type="SAM" id="Phobius"/>
    </source>
</evidence>
<keyword evidence="7" id="KW-1185">Reference proteome</keyword>
<evidence type="ECO:0000313" key="7">
    <source>
        <dbReference type="Proteomes" id="UP001519363"/>
    </source>
</evidence>
<name>A0ABS5ARS5_9PSEU</name>
<proteinExistence type="predicted"/>
<dbReference type="PANTHER" id="PTHR24421">
    <property type="entry name" value="NITRATE/NITRITE SENSOR PROTEIN NARX-RELATED"/>
    <property type="match status" value="1"/>
</dbReference>
<dbReference type="InterPro" id="IPR050482">
    <property type="entry name" value="Sensor_HK_TwoCompSys"/>
</dbReference>
<evidence type="ECO:0000256" key="1">
    <source>
        <dbReference type="ARBA" id="ARBA00022679"/>
    </source>
</evidence>
<dbReference type="GO" id="GO:0004673">
    <property type="term" value="F:protein histidine kinase activity"/>
    <property type="evidence" value="ECO:0007669"/>
    <property type="project" value="UniProtKB-EC"/>
</dbReference>
<dbReference type="EMBL" id="JAGIOO010000001">
    <property type="protein sequence ID" value="MBP2479266.1"/>
    <property type="molecule type" value="Genomic_DNA"/>
</dbReference>
<keyword evidence="4" id="KW-0472">Membrane</keyword>
<organism evidence="6 7">
    <name type="scientific">Crossiella equi</name>
    <dbReference type="NCBI Taxonomy" id="130796"/>
    <lineage>
        <taxon>Bacteria</taxon>
        <taxon>Bacillati</taxon>
        <taxon>Actinomycetota</taxon>
        <taxon>Actinomycetes</taxon>
        <taxon>Pseudonocardiales</taxon>
        <taxon>Pseudonocardiaceae</taxon>
        <taxon>Crossiella</taxon>
    </lineage>
</organism>
<comment type="caution">
    <text evidence="6">The sequence shown here is derived from an EMBL/GenBank/DDBJ whole genome shotgun (WGS) entry which is preliminary data.</text>
</comment>
<keyword evidence="4" id="KW-1133">Transmembrane helix</keyword>
<dbReference type="Gene3D" id="3.30.565.10">
    <property type="entry name" value="Histidine kinase-like ATPase, C-terminal domain"/>
    <property type="match status" value="1"/>
</dbReference>
<feature type="transmembrane region" description="Helical" evidence="4">
    <location>
        <begin position="138"/>
        <end position="159"/>
    </location>
</feature>
<dbReference type="InterPro" id="IPR036890">
    <property type="entry name" value="HATPase_C_sf"/>
</dbReference>
<protein>
    <submittedName>
        <fullName evidence="6">Two-component system sensor histidine kinase DesK</fullName>
        <ecNumber evidence="6">2.7.13.3</ecNumber>
    </submittedName>
</protein>
<gene>
    <name evidence="6" type="ORF">JOF53_008138</name>
</gene>
<feature type="transmembrane region" description="Helical" evidence="4">
    <location>
        <begin position="69"/>
        <end position="86"/>
    </location>
</feature>
<keyword evidence="3" id="KW-0902">Two-component regulatory system</keyword>
<evidence type="ECO:0000256" key="3">
    <source>
        <dbReference type="ARBA" id="ARBA00023012"/>
    </source>
</evidence>
<dbReference type="EC" id="2.7.13.3" evidence="6"/>
<dbReference type="CDD" id="cd16917">
    <property type="entry name" value="HATPase_UhpB-NarQ-NarX-like"/>
    <property type="match status" value="1"/>
</dbReference>
<dbReference type="Pfam" id="PF07730">
    <property type="entry name" value="HisKA_3"/>
    <property type="match status" value="1"/>
</dbReference>
<dbReference type="SUPFAM" id="SSF55874">
    <property type="entry name" value="ATPase domain of HSP90 chaperone/DNA topoisomerase II/histidine kinase"/>
    <property type="match status" value="1"/>
</dbReference>
<reference evidence="6 7" key="1">
    <citation type="submission" date="2021-03" db="EMBL/GenBank/DDBJ databases">
        <title>Sequencing the genomes of 1000 actinobacteria strains.</title>
        <authorList>
            <person name="Klenk H.-P."/>
        </authorList>
    </citation>
    <scope>NUCLEOTIDE SEQUENCE [LARGE SCALE GENOMIC DNA]</scope>
    <source>
        <strain evidence="6 7">DSM 44580</strain>
    </source>
</reference>
<evidence type="ECO:0000313" key="6">
    <source>
        <dbReference type="EMBL" id="MBP2479266.1"/>
    </source>
</evidence>
<feature type="transmembrane region" description="Helical" evidence="4">
    <location>
        <begin position="45"/>
        <end position="62"/>
    </location>
</feature>
<feature type="domain" description="Signal transduction histidine kinase subgroup 3 dimerisation and phosphoacceptor" evidence="5">
    <location>
        <begin position="173"/>
        <end position="239"/>
    </location>
</feature>
<keyword evidence="1 6" id="KW-0808">Transferase</keyword>
<evidence type="ECO:0000259" key="5">
    <source>
        <dbReference type="Pfam" id="PF07730"/>
    </source>
</evidence>
<sequence>MCATTRPGEPPGPDRLHGQLPPVVMLPWLASLLVPATVADTPGRIGLGVFAATYAAVVWLVLRGRCPRWVPFALAVLLSAIAVLLVGHFGTYWYLPLPFTAVVWSMLTVDRGAPLVNVGGVAVVHLLGWVVWSDWPSIVIGAFLTFLAGMLTFVVLRLARAQEELARTAVAEERLRFARDLHDLLGHTLSLVVVKAEVVRRLIPRDPDAAREQAADIESVGRTALTEVREAVTGYRERGLAEELRAAASTLGEVGIRATAPEPPPLPAATSALLAWVVREGVTNVLRHAAARRCVIGVSSKGEHVELVVADDGRGAQAAPGNGLRGLTERVQAAGGELRTGPGPLGGFALTVTLPVVRP</sequence>
<dbReference type="Gene3D" id="1.20.5.1930">
    <property type="match status" value="1"/>
</dbReference>
<evidence type="ECO:0000256" key="2">
    <source>
        <dbReference type="ARBA" id="ARBA00022777"/>
    </source>
</evidence>
<dbReference type="PANTHER" id="PTHR24421:SF63">
    <property type="entry name" value="SENSOR HISTIDINE KINASE DESK"/>
    <property type="match status" value="1"/>
</dbReference>
<dbReference type="Proteomes" id="UP001519363">
    <property type="component" value="Unassembled WGS sequence"/>
</dbReference>
<keyword evidence="4" id="KW-0812">Transmembrane</keyword>
<accession>A0ABS5ARS5</accession>
<keyword evidence="2 6" id="KW-0418">Kinase</keyword>
<dbReference type="InterPro" id="IPR011712">
    <property type="entry name" value="Sig_transdc_His_kin_sub3_dim/P"/>
</dbReference>
<dbReference type="RefSeq" id="WP_143342789.1">
    <property type="nucleotide sequence ID" value="NZ_JAGIOO010000001.1"/>
</dbReference>